<dbReference type="GO" id="GO:0003917">
    <property type="term" value="F:DNA topoisomerase type I (single strand cut, ATP-independent) activity"/>
    <property type="evidence" value="ECO:0007669"/>
    <property type="project" value="UniProtKB-UniRule"/>
</dbReference>
<feature type="site" description="Interaction with DNA" evidence="8">
    <location>
        <position position="160"/>
    </location>
</feature>
<dbReference type="PANTHER" id="PTHR42785:SF1">
    <property type="entry name" value="DNA TOPOISOMERASE"/>
    <property type="match status" value="1"/>
</dbReference>
<dbReference type="InterPro" id="IPR023406">
    <property type="entry name" value="Topo_IA_AS"/>
</dbReference>
<keyword evidence="13" id="KW-1185">Reference proteome</keyword>
<dbReference type="InterPro" id="IPR003602">
    <property type="entry name" value="Topo_IA_DNA-bd_dom"/>
</dbReference>
<dbReference type="Pfam" id="PF01751">
    <property type="entry name" value="Toprim"/>
    <property type="match status" value="1"/>
</dbReference>
<dbReference type="Pfam" id="PF01131">
    <property type="entry name" value="Topoisom_bac"/>
    <property type="match status" value="1"/>
</dbReference>
<feature type="active site" description="O-(5'-phospho-DNA)-tyrosine intermediate" evidence="8">
    <location>
        <position position="338"/>
    </location>
</feature>
<dbReference type="Gene3D" id="1.10.460.10">
    <property type="entry name" value="Topoisomerase I, domain 2"/>
    <property type="match status" value="1"/>
</dbReference>
<keyword evidence="3" id="KW-0479">Metal-binding</keyword>
<dbReference type="InterPro" id="IPR028612">
    <property type="entry name" value="Topoisom_1_IA"/>
</dbReference>
<comment type="subunit">
    <text evidence="8">Monomer.</text>
</comment>
<keyword evidence="7 8" id="KW-0413">Isomerase</keyword>
<dbReference type="GO" id="GO:0003677">
    <property type="term" value="F:DNA binding"/>
    <property type="evidence" value="ECO:0007669"/>
    <property type="project" value="UniProtKB-KW"/>
</dbReference>
<dbReference type="PATRIC" id="fig|465721.4.peg.118"/>
<feature type="domain" description="Toprim" evidence="10">
    <location>
        <begin position="4"/>
        <end position="118"/>
    </location>
</feature>
<dbReference type="NCBIfam" id="TIGR01051">
    <property type="entry name" value="topA_bact"/>
    <property type="match status" value="1"/>
</dbReference>
<dbReference type="PANTHER" id="PTHR42785">
    <property type="entry name" value="DNA TOPOISOMERASE, TYPE IA, CORE"/>
    <property type="match status" value="1"/>
</dbReference>
<dbReference type="InterPro" id="IPR013825">
    <property type="entry name" value="Topo_IA_cen_sub2"/>
</dbReference>
<dbReference type="CDD" id="cd00186">
    <property type="entry name" value="TOP1Ac"/>
    <property type="match status" value="1"/>
</dbReference>
<organism evidence="12 13">
    <name type="scientific">Steroidobacter denitrificans</name>
    <dbReference type="NCBI Taxonomy" id="465721"/>
    <lineage>
        <taxon>Bacteria</taxon>
        <taxon>Pseudomonadati</taxon>
        <taxon>Pseudomonadota</taxon>
        <taxon>Gammaproteobacteria</taxon>
        <taxon>Steroidobacterales</taxon>
        <taxon>Steroidobacteraceae</taxon>
        <taxon>Steroidobacter</taxon>
    </lineage>
</organism>
<dbReference type="SMART" id="SM00493">
    <property type="entry name" value="TOPRIM"/>
    <property type="match status" value="1"/>
</dbReference>
<evidence type="ECO:0000256" key="9">
    <source>
        <dbReference type="SAM" id="MobiDB-lite"/>
    </source>
</evidence>
<accession>A0A127F598</accession>
<dbReference type="PROSITE" id="PS52039">
    <property type="entry name" value="TOPO_IA_2"/>
    <property type="match status" value="1"/>
</dbReference>
<dbReference type="Pfam" id="PF13368">
    <property type="entry name" value="Toprim_C_rpt"/>
    <property type="match status" value="3"/>
</dbReference>
<dbReference type="EMBL" id="CP011971">
    <property type="protein sequence ID" value="AMN45612.1"/>
    <property type="molecule type" value="Genomic_DNA"/>
</dbReference>
<dbReference type="InterPro" id="IPR003601">
    <property type="entry name" value="Topo_IA_2"/>
</dbReference>
<comment type="catalytic activity">
    <reaction evidence="1 8">
        <text>ATP-independent breakage of single-stranded DNA, followed by passage and rejoining.</text>
        <dbReference type="EC" id="5.6.2.1"/>
    </reaction>
</comment>
<feature type="region of interest" description="Disordered" evidence="9">
    <location>
        <begin position="817"/>
        <end position="899"/>
    </location>
</feature>
<comment type="caution">
    <text evidence="8">Lacks conserved residue(s) required for the propagation of feature annotation.</text>
</comment>
<dbReference type="InterPro" id="IPR013824">
    <property type="entry name" value="Topo_IA_cen_sub1"/>
</dbReference>
<dbReference type="Gene3D" id="3.40.50.140">
    <property type="match status" value="1"/>
</dbReference>
<evidence type="ECO:0000259" key="11">
    <source>
        <dbReference type="PROSITE" id="PS52039"/>
    </source>
</evidence>
<evidence type="ECO:0000313" key="13">
    <source>
        <dbReference type="Proteomes" id="UP000070250"/>
    </source>
</evidence>
<dbReference type="PROSITE" id="PS50880">
    <property type="entry name" value="TOPRIM"/>
    <property type="match status" value="1"/>
</dbReference>
<keyword evidence="4" id="KW-0460">Magnesium</keyword>
<evidence type="ECO:0000256" key="3">
    <source>
        <dbReference type="ARBA" id="ARBA00022723"/>
    </source>
</evidence>
<name>A0A127F598_STEDE</name>
<dbReference type="InterPro" id="IPR006171">
    <property type="entry name" value="TOPRIM_dom"/>
</dbReference>
<dbReference type="InterPro" id="IPR013826">
    <property type="entry name" value="Topo_IA_cen_sub3"/>
</dbReference>
<evidence type="ECO:0000256" key="8">
    <source>
        <dbReference type="HAMAP-Rule" id="MF_00952"/>
    </source>
</evidence>
<evidence type="ECO:0000256" key="7">
    <source>
        <dbReference type="ARBA" id="ARBA00023235"/>
    </source>
</evidence>
<comment type="function">
    <text evidence="8">Releases the supercoiling and torsional tension of DNA, which is introduced during the DNA replication and transcription, by transiently cleaving and rejoining one strand of the DNA duplex. Introduces a single-strand break via transesterification at a target site in duplex DNA. The scissile phosphodiester is attacked by the catalytic tyrosine of the enzyme, resulting in the formation of a DNA-(5'-phosphotyrosyl)-enzyme intermediate and the expulsion of a 3'-OH DNA strand. The free DNA strand then undergoes passage around the unbroken strand, thus removing DNA supercoils. Finally, in the religation step, the DNA 3'-OH attacks the covalent intermediate to expel the active-site tyrosine and restore the DNA phosphodiester backbone.</text>
</comment>
<evidence type="ECO:0000256" key="5">
    <source>
        <dbReference type="ARBA" id="ARBA00023029"/>
    </source>
</evidence>
<feature type="site" description="Interaction with DNA" evidence="8">
    <location>
        <position position="145"/>
    </location>
</feature>
<dbReference type="PRINTS" id="PR00417">
    <property type="entry name" value="PRTPISMRASEI"/>
</dbReference>
<dbReference type="InterPro" id="IPR005733">
    <property type="entry name" value="TopoI_bac-type"/>
</dbReference>
<proteinExistence type="inferred from homology"/>
<feature type="site" description="Interaction with DNA" evidence="8">
    <location>
        <position position="34"/>
    </location>
</feature>
<dbReference type="NCBIfam" id="NF006451">
    <property type="entry name" value="PRK08780.1"/>
    <property type="match status" value="1"/>
</dbReference>
<dbReference type="HAMAP" id="MF_00952">
    <property type="entry name" value="Topoisom_1_prok"/>
    <property type="match status" value="1"/>
</dbReference>
<dbReference type="PROSITE" id="PS00396">
    <property type="entry name" value="TOPO_IA_1"/>
    <property type="match status" value="1"/>
</dbReference>
<evidence type="ECO:0000256" key="1">
    <source>
        <dbReference type="ARBA" id="ARBA00000213"/>
    </source>
</evidence>
<evidence type="ECO:0000256" key="2">
    <source>
        <dbReference type="ARBA" id="ARBA00009446"/>
    </source>
</evidence>
<comment type="similarity">
    <text evidence="2 8">Belongs to the type IA topoisomerase family.</text>
</comment>
<feature type="domain" description="Topo IA-type catalytic" evidence="11">
    <location>
        <begin position="134"/>
        <end position="608"/>
    </location>
</feature>
<dbReference type="Proteomes" id="UP000070250">
    <property type="component" value="Chromosome"/>
</dbReference>
<feature type="site" description="Interaction with DNA" evidence="8">
    <location>
        <position position="144"/>
    </location>
</feature>
<dbReference type="STRING" id="465721.ACG33_00530"/>
<dbReference type="SMART" id="SM00436">
    <property type="entry name" value="TOP1Bc"/>
    <property type="match status" value="1"/>
</dbReference>
<dbReference type="SUPFAM" id="SSF56712">
    <property type="entry name" value="Prokaryotic type I DNA topoisomerase"/>
    <property type="match status" value="1"/>
</dbReference>
<dbReference type="Gene3D" id="1.10.290.10">
    <property type="entry name" value="Topoisomerase I, domain 4"/>
    <property type="match status" value="1"/>
</dbReference>
<protein>
    <recommendedName>
        <fullName evidence="8">DNA topoisomerase 1</fullName>
        <ecNumber evidence="8">5.6.2.1</ecNumber>
    </recommendedName>
    <alternativeName>
        <fullName evidence="8">DNA topoisomerase I</fullName>
    </alternativeName>
</protein>
<feature type="compositionally biased region" description="Polar residues" evidence="9">
    <location>
        <begin position="875"/>
        <end position="885"/>
    </location>
</feature>
<evidence type="ECO:0000256" key="4">
    <source>
        <dbReference type="ARBA" id="ARBA00022842"/>
    </source>
</evidence>
<dbReference type="GO" id="GO:0006265">
    <property type="term" value="P:DNA topological change"/>
    <property type="evidence" value="ECO:0007669"/>
    <property type="project" value="UniProtKB-UniRule"/>
</dbReference>
<keyword evidence="6 8" id="KW-0238">DNA-binding</keyword>
<dbReference type="Gene3D" id="2.70.20.10">
    <property type="entry name" value="Topoisomerase I, domain 3"/>
    <property type="match status" value="1"/>
</dbReference>
<dbReference type="InterPro" id="IPR013497">
    <property type="entry name" value="Topo_IA_cen"/>
</dbReference>
<dbReference type="OrthoDB" id="9804262at2"/>
<reference evidence="12 13" key="1">
    <citation type="submission" date="2015-06" db="EMBL/GenBank/DDBJ databases">
        <title>A Comprehensive Approach to Explore the Metabolic and Phylogenetic Diversity of Bacterial Steroid Degradation in the Environment: Testosterone as an Example.</title>
        <authorList>
            <person name="Yang F.-C."/>
            <person name="Chen Y.-L."/>
            <person name="Yu C.-P."/>
            <person name="Tang S.-L."/>
            <person name="Wang P.-H."/>
            <person name="Ismail W."/>
            <person name="Wang C.-H."/>
            <person name="Yang C.-Y."/>
            <person name="Chiang Y.-R."/>
        </authorList>
    </citation>
    <scope>NUCLEOTIDE SEQUENCE [LARGE SCALE GENOMIC DNA]</scope>
    <source>
        <strain evidence="12 13">DSM 18526</strain>
    </source>
</reference>
<dbReference type="GO" id="GO:0046872">
    <property type="term" value="F:metal ion binding"/>
    <property type="evidence" value="ECO:0007669"/>
    <property type="project" value="UniProtKB-KW"/>
</dbReference>
<dbReference type="EC" id="5.6.2.1" evidence="8"/>
<feature type="site" description="Interaction with DNA" evidence="8">
    <location>
        <position position="340"/>
    </location>
</feature>
<evidence type="ECO:0000259" key="10">
    <source>
        <dbReference type="PROSITE" id="PS50880"/>
    </source>
</evidence>
<dbReference type="InterPro" id="IPR000380">
    <property type="entry name" value="Topo_IA"/>
</dbReference>
<dbReference type="CDD" id="cd03363">
    <property type="entry name" value="TOPRIM_TopoIA_TopoI"/>
    <property type="match status" value="1"/>
</dbReference>
<dbReference type="InterPro" id="IPR025589">
    <property type="entry name" value="Toprim_C_rpt"/>
</dbReference>
<dbReference type="KEGG" id="sdf:ACG33_00530"/>
<dbReference type="InterPro" id="IPR023405">
    <property type="entry name" value="Topo_IA_core_domain"/>
</dbReference>
<feature type="compositionally biased region" description="Basic residues" evidence="9">
    <location>
        <begin position="864"/>
        <end position="873"/>
    </location>
</feature>
<dbReference type="InterPro" id="IPR034149">
    <property type="entry name" value="TOPRIM_TopoI"/>
</dbReference>
<dbReference type="RefSeq" id="WP_066917879.1">
    <property type="nucleotide sequence ID" value="NZ_CP011971.1"/>
</dbReference>
<sequence>MDQKNLVIVESPAKAKTIKKYLGSNFEVLASYGHVRDLVPKEGAVDPQRDFAMRYQILDKNEKHVQAITRALKKSDALYLATDPDREGEAISWHLAELLKERGALDGKDVHRVVFYEITRNAIREAIQHPRGISQDLVDAQQARRALDYLVGFNLSPLLWKKAGLSGASAGRVQSPALRMICEREEEIARFQSREYWTIDAHARKVETGSGQTSMPQPNRDLPGFFARLIEYQGRKVEQFTITTEAEAGKVRGEIEQAAGILGSGEVAGSAAAPGTLTVAAIDRKQRRRNPAPPFTTSTLQQEAARKLGFGAQRTMRLAQQLYEGVDFGEGAVGLITYMRTDSVNLANEALQEIRQVIGQLYGTESLPDAPRHYKTKSKNAQEAHEAVRPTSAALTPERLEGKIDADQFKLYSLIWKRAVASQMEPAVYDTVAVDLLPGTSGRREDAAAVLRANGSTLVKPGYIAVYKEGLDDVSDDDDDRILPPMAVGDTLSLLQVRPEQHFTEPPPRYSEASLVKALEEHGIGRPSTYASIIQTLIGKKYAELLNRRFVPTDLGKIVNRFLTRNFHHYVEYGFTAKMEDNLDEIAGGKEAWIPVLERFWKEFKQRVDHVDETVTREDVSEARELGSDPRTGKPISVRYGKYGPFVQLGTKDDEEKPRFASLRPTQRMDSITLEEALELFTLPRTVGETPEGHPIKIAIGRFGPYVQYGQKKFVSIKDDDPYTIGLSRALELIRAKEELDANRTLLDFPEAGIQVLNGRFGPYITDRVKNAKIPKDRDPKTLTLEECRELLAAAPERGKGRFGRFAKKTAATAGATAAPAVAAVKKDTTRKGAAKQDASGAGTNQRGATHSARTRSAAATPKAARKPARKAAVKNTTAAPTSTGKGRKPAAKRASTTK</sequence>
<keyword evidence="5 8" id="KW-0799">Topoisomerase</keyword>
<feature type="site" description="Interaction with DNA" evidence="8">
    <location>
        <position position="148"/>
    </location>
</feature>
<dbReference type="SMART" id="SM00437">
    <property type="entry name" value="TOP1Ac"/>
    <property type="match status" value="1"/>
</dbReference>
<evidence type="ECO:0000256" key="6">
    <source>
        <dbReference type="ARBA" id="ARBA00023125"/>
    </source>
</evidence>
<dbReference type="AlphaFoldDB" id="A0A127F598"/>
<feature type="region of interest" description="Interaction with DNA" evidence="8">
    <location>
        <begin position="169"/>
        <end position="174"/>
    </location>
</feature>
<gene>
    <name evidence="8" type="primary">topA</name>
    <name evidence="12" type="ORF">ACG33_00530</name>
</gene>
<evidence type="ECO:0000313" key="12">
    <source>
        <dbReference type="EMBL" id="AMN45612.1"/>
    </source>
</evidence>